<accession>A0ABC8TV02</accession>
<protein>
    <submittedName>
        <fullName evidence="1">Uncharacterized protein</fullName>
    </submittedName>
</protein>
<dbReference type="EMBL" id="CAUOFW020006151">
    <property type="protein sequence ID" value="CAK9173020.1"/>
    <property type="molecule type" value="Genomic_DNA"/>
</dbReference>
<gene>
    <name evidence="1" type="ORF">ILEXP_LOCUS42737</name>
</gene>
<sequence length="61" mass="6726">EMNSRLLSLVIDSEIVRTTKQLGDFKAPWYFLSKALAYTGRGGLQSGPEILCRISDVHGGE</sequence>
<dbReference type="Proteomes" id="UP001642360">
    <property type="component" value="Unassembled WGS sequence"/>
</dbReference>
<reference evidence="1 2" key="1">
    <citation type="submission" date="2024-02" db="EMBL/GenBank/DDBJ databases">
        <authorList>
            <person name="Vignale AGUSTIN F."/>
            <person name="Sosa J E."/>
            <person name="Modenutti C."/>
        </authorList>
    </citation>
    <scope>NUCLEOTIDE SEQUENCE [LARGE SCALE GENOMIC DNA]</scope>
</reference>
<evidence type="ECO:0000313" key="1">
    <source>
        <dbReference type="EMBL" id="CAK9173020.1"/>
    </source>
</evidence>
<dbReference type="AlphaFoldDB" id="A0ABC8TV02"/>
<keyword evidence="2" id="KW-1185">Reference proteome</keyword>
<name>A0ABC8TV02_9AQUA</name>
<feature type="non-terminal residue" evidence="1">
    <location>
        <position position="1"/>
    </location>
</feature>
<organism evidence="1 2">
    <name type="scientific">Ilex paraguariensis</name>
    <name type="common">yerba mate</name>
    <dbReference type="NCBI Taxonomy" id="185542"/>
    <lineage>
        <taxon>Eukaryota</taxon>
        <taxon>Viridiplantae</taxon>
        <taxon>Streptophyta</taxon>
        <taxon>Embryophyta</taxon>
        <taxon>Tracheophyta</taxon>
        <taxon>Spermatophyta</taxon>
        <taxon>Magnoliopsida</taxon>
        <taxon>eudicotyledons</taxon>
        <taxon>Gunneridae</taxon>
        <taxon>Pentapetalae</taxon>
        <taxon>asterids</taxon>
        <taxon>campanulids</taxon>
        <taxon>Aquifoliales</taxon>
        <taxon>Aquifoliaceae</taxon>
        <taxon>Ilex</taxon>
    </lineage>
</organism>
<proteinExistence type="predicted"/>
<evidence type="ECO:0000313" key="2">
    <source>
        <dbReference type="Proteomes" id="UP001642360"/>
    </source>
</evidence>
<comment type="caution">
    <text evidence="1">The sequence shown here is derived from an EMBL/GenBank/DDBJ whole genome shotgun (WGS) entry which is preliminary data.</text>
</comment>